<keyword evidence="2" id="KW-1185">Reference proteome</keyword>
<evidence type="ECO:0000313" key="1">
    <source>
        <dbReference type="EMBL" id="RXH56334.1"/>
    </source>
</evidence>
<comment type="caution">
    <text evidence="1">The sequence shown here is derived from an EMBL/GenBank/DDBJ whole genome shotgun (WGS) entry which is preliminary data.</text>
</comment>
<sequence>MPQLRNSITVAKAGADKAELRVVAFLVVIPEGNLRLFRPASIHPEI</sequence>
<gene>
    <name evidence="1" type="ORF">GRAN_3191</name>
</gene>
<dbReference type="Proteomes" id="UP000289437">
    <property type="component" value="Unassembled WGS sequence"/>
</dbReference>
<evidence type="ECO:0000313" key="2">
    <source>
        <dbReference type="Proteomes" id="UP000289437"/>
    </source>
</evidence>
<reference evidence="2" key="2">
    <citation type="submission" date="2019-02" db="EMBL/GenBank/DDBJ databases">
        <title>Granulicella sibirica sp. nov., a psychrotolerant acidobacterium isolated from an organic soil layer in forested tundra, West Siberia.</title>
        <authorList>
            <person name="Oshkin I.Y."/>
            <person name="Kulichevskaya I.S."/>
            <person name="Rijpstra W.I.C."/>
            <person name="Sinninghe Damste J.S."/>
            <person name="Rakitin A.L."/>
            <person name="Ravin N.V."/>
            <person name="Dedysh S.N."/>
        </authorList>
    </citation>
    <scope>NUCLEOTIDE SEQUENCE [LARGE SCALE GENOMIC DNA]</scope>
    <source>
        <strain evidence="2">AF10</strain>
    </source>
</reference>
<name>A0A4V1L5N0_9BACT</name>
<dbReference type="AlphaFoldDB" id="A0A4V1L5N0"/>
<proteinExistence type="predicted"/>
<protein>
    <submittedName>
        <fullName evidence="1">Uncharacterized protein</fullName>
    </submittedName>
</protein>
<organism evidence="1 2">
    <name type="scientific">Granulicella sibirica</name>
    <dbReference type="NCBI Taxonomy" id="2479048"/>
    <lineage>
        <taxon>Bacteria</taxon>
        <taxon>Pseudomonadati</taxon>
        <taxon>Acidobacteriota</taxon>
        <taxon>Terriglobia</taxon>
        <taxon>Terriglobales</taxon>
        <taxon>Acidobacteriaceae</taxon>
        <taxon>Granulicella</taxon>
    </lineage>
</organism>
<accession>A0A4V1L5N0</accession>
<reference evidence="1 2" key="1">
    <citation type="submission" date="2018-11" db="EMBL/GenBank/DDBJ databases">
        <authorList>
            <person name="Mardanov A.V."/>
            <person name="Ravin N.V."/>
            <person name="Dedysh S.N."/>
        </authorList>
    </citation>
    <scope>NUCLEOTIDE SEQUENCE [LARGE SCALE GENOMIC DNA]</scope>
    <source>
        <strain evidence="1 2">AF10</strain>
    </source>
</reference>
<dbReference type="EMBL" id="RDSM01000002">
    <property type="protein sequence ID" value="RXH56334.1"/>
    <property type="molecule type" value="Genomic_DNA"/>
</dbReference>